<dbReference type="EMBL" id="KB446561">
    <property type="protein sequence ID" value="EME80374.1"/>
    <property type="molecule type" value="Genomic_DNA"/>
</dbReference>
<evidence type="ECO:0000313" key="2">
    <source>
        <dbReference type="EMBL" id="EME80374.1"/>
    </source>
</evidence>
<dbReference type="GeneID" id="19333719"/>
<dbReference type="OrthoDB" id="4156595at2759"/>
<organism evidence="2 3">
    <name type="scientific">Pseudocercospora fijiensis (strain CIRAD86)</name>
    <name type="common">Black leaf streak disease fungus</name>
    <name type="synonym">Mycosphaerella fijiensis</name>
    <dbReference type="NCBI Taxonomy" id="383855"/>
    <lineage>
        <taxon>Eukaryota</taxon>
        <taxon>Fungi</taxon>
        <taxon>Dikarya</taxon>
        <taxon>Ascomycota</taxon>
        <taxon>Pezizomycotina</taxon>
        <taxon>Dothideomycetes</taxon>
        <taxon>Dothideomycetidae</taxon>
        <taxon>Mycosphaerellales</taxon>
        <taxon>Mycosphaerellaceae</taxon>
        <taxon>Pseudocercospora</taxon>
    </lineage>
</organism>
<accession>M2ZMQ4</accession>
<evidence type="ECO:0000256" key="1">
    <source>
        <dbReference type="SAM" id="MobiDB-lite"/>
    </source>
</evidence>
<dbReference type="VEuPathDB" id="FungiDB:MYCFIDRAFT_177318"/>
<dbReference type="HOGENOM" id="CLU_327347_0_0_1"/>
<dbReference type="Proteomes" id="UP000016932">
    <property type="component" value="Unassembled WGS sequence"/>
</dbReference>
<name>M2ZMQ4_PSEFD</name>
<proteinExistence type="predicted"/>
<reference evidence="2 3" key="1">
    <citation type="journal article" date="2012" name="PLoS Pathog.">
        <title>Diverse lifestyles and strategies of plant pathogenesis encoded in the genomes of eighteen Dothideomycetes fungi.</title>
        <authorList>
            <person name="Ohm R.A."/>
            <person name="Feau N."/>
            <person name="Henrissat B."/>
            <person name="Schoch C.L."/>
            <person name="Horwitz B.A."/>
            <person name="Barry K.W."/>
            <person name="Condon B.J."/>
            <person name="Copeland A.C."/>
            <person name="Dhillon B."/>
            <person name="Glaser F."/>
            <person name="Hesse C.N."/>
            <person name="Kosti I."/>
            <person name="LaButti K."/>
            <person name="Lindquist E.A."/>
            <person name="Lucas S."/>
            <person name="Salamov A.A."/>
            <person name="Bradshaw R.E."/>
            <person name="Ciuffetti L."/>
            <person name="Hamelin R.C."/>
            <person name="Kema G.H.J."/>
            <person name="Lawrence C."/>
            <person name="Scott J.A."/>
            <person name="Spatafora J.W."/>
            <person name="Turgeon B.G."/>
            <person name="de Wit P.J.G.M."/>
            <person name="Zhong S."/>
            <person name="Goodwin S.B."/>
            <person name="Grigoriev I.V."/>
        </authorList>
    </citation>
    <scope>NUCLEOTIDE SEQUENCE [LARGE SCALE GENOMIC DNA]</scope>
    <source>
        <strain evidence="2 3">CIRAD86</strain>
    </source>
</reference>
<dbReference type="AlphaFoldDB" id="M2ZMQ4"/>
<gene>
    <name evidence="2" type="ORF">MYCFIDRAFT_177318</name>
</gene>
<keyword evidence="3" id="KW-1185">Reference proteome</keyword>
<protein>
    <submittedName>
        <fullName evidence="2">Uncharacterized protein</fullName>
    </submittedName>
</protein>
<feature type="region of interest" description="Disordered" evidence="1">
    <location>
        <begin position="859"/>
        <end position="879"/>
    </location>
</feature>
<dbReference type="RefSeq" id="XP_007929332.1">
    <property type="nucleotide sequence ID" value="XM_007931141.1"/>
</dbReference>
<evidence type="ECO:0000313" key="3">
    <source>
        <dbReference type="Proteomes" id="UP000016932"/>
    </source>
</evidence>
<dbReference type="KEGG" id="pfj:MYCFIDRAFT_177318"/>
<sequence length="879" mass="97232">MADQHLGCQLGSIFVVLSQHRNGSWARAHGSNTSVPVILLGLWPCKASGSSMALEVNGRVRRLWKNLTEHGHWPRAVQNDGFGAFHSSWRCDMYASAASMLLRKEKEPPLLCGNKAESKKSSALACGVNAQLWPPGDIHWPVSNSTGALRSCNRAHIRLLEVHWCAKGGRETRRRSTTPTVPGYQGMLQDARSSMTVARMLARVPKTGGGRRLGIHFCSSTAASHAQYMYTAQRQLGRQGKSEYCGRHVLSARAGWSPDAAADIANRRAVCIQRHRNGCDARIQRVLATHSGGMIQRFVMIVAADGKACLSKYCRNRRPPPHTQVTEAIRMSLPDYPHTANSRNQDVGYHLSGDHRNVTLPAPPPFQEQESVRRCSGRCGRRCQVFHPDALYYKRQWRHAVENPLFRSPSPRLANSSLCSHRYVSFPLSLRSASSNFSNGVGVNMPRLINDRSDGASRILSRTKKLHARRATKITQSLEISGKVAVALAAWSMLGLLACVYTIRQMYSWMFYAAILGSLEGLLWEDLDLLGCLTMKSDWAGVKRLRANLKRLPLPSNESSSLGLQSLRPSKDGIPGGTQGSANDIPLGLCYCKRPFLLPNHRSRPRGGSSAAANSDVLWRESLHGTWRVKPPCRISVTAISKNPQWLWAGHRPSLAAKVLVCWIETTLDPPRWAFLIPCTALSIPPAPMKSSKLRGLETRHVSIWPTTHTLKAMQTSSELSKTPAHSTTRGLTLHVTTTMTRMPVCSLNGIARGTLTVVRNQTSASPSDMDTKSWIDEMKRSATFGVDQGPFIRVRHFVPPSGRLRKAARLAFAMKHIEAMVFTTADIADWPSATSRGCDPEESVAGVVEICHDFNVSPPKQSHRKPQNYEGRNLPFEV</sequence>
<feature type="compositionally biased region" description="Polar residues" evidence="1">
    <location>
        <begin position="556"/>
        <end position="568"/>
    </location>
</feature>
<feature type="region of interest" description="Disordered" evidence="1">
    <location>
        <begin position="556"/>
        <end position="575"/>
    </location>
</feature>